<feature type="chain" id="PRO_5015776058" evidence="2">
    <location>
        <begin position="20"/>
        <end position="206"/>
    </location>
</feature>
<accession>A0A2S0UKZ3</accession>
<evidence type="ECO:0000313" key="4">
    <source>
        <dbReference type="EMBL" id="AWB48461.1"/>
    </source>
</evidence>
<dbReference type="Gene3D" id="2.40.160.20">
    <property type="match status" value="1"/>
</dbReference>
<name>A0A2S0UKZ3_9RHOB</name>
<dbReference type="InterPro" id="IPR011250">
    <property type="entry name" value="OMP/PagP_B-barrel"/>
</dbReference>
<keyword evidence="5" id="KW-1185">Reference proteome</keyword>
<sequence>MMKLAILSVAVLGAAPAFAGGPVIVADEAVVATPAPMMQPAQGGEWGGFYGGAQLGYGSVNGDSVIDNTLDLGGDGLLGGVHAGYRMDFGTFVAGAELAYDLTDISTDDPIGNANFDNMASLKLMGGIDLGQWLAYGTVGMTRVGADFGGTLSGDETLDGRFAGLGAEYALSDSLSVGGEVLQHNFDNDGADFDMTTVQARVNFRF</sequence>
<dbReference type="SUPFAM" id="SSF56925">
    <property type="entry name" value="OMPA-like"/>
    <property type="match status" value="1"/>
</dbReference>
<evidence type="ECO:0000313" key="5">
    <source>
        <dbReference type="Proteomes" id="UP000244496"/>
    </source>
</evidence>
<reference evidence="4 5" key="1">
    <citation type="submission" date="2018-04" db="EMBL/GenBank/DDBJ databases">
        <title>Genome sequencing of Gemmobacter.</title>
        <authorList>
            <person name="Yi H."/>
            <person name="Baek M.-G."/>
        </authorList>
    </citation>
    <scope>NUCLEOTIDE SEQUENCE [LARGE SCALE GENOMIC DNA]</scope>
    <source>
        <strain evidence="4 5">HYN0069</strain>
    </source>
</reference>
<gene>
    <name evidence="4" type="ORF">HYN69_08010</name>
</gene>
<evidence type="ECO:0000259" key="3">
    <source>
        <dbReference type="Pfam" id="PF13505"/>
    </source>
</evidence>
<dbReference type="OrthoDB" id="268975at2"/>
<dbReference type="EMBL" id="CP028918">
    <property type="protein sequence ID" value="AWB48461.1"/>
    <property type="molecule type" value="Genomic_DNA"/>
</dbReference>
<dbReference type="KEGG" id="geh:HYN69_08010"/>
<organism evidence="4 5">
    <name type="scientific">Paragemmobacter aquarius</name>
    <dbReference type="NCBI Taxonomy" id="2169400"/>
    <lineage>
        <taxon>Bacteria</taxon>
        <taxon>Pseudomonadati</taxon>
        <taxon>Pseudomonadota</taxon>
        <taxon>Alphaproteobacteria</taxon>
        <taxon>Rhodobacterales</taxon>
        <taxon>Paracoccaceae</taxon>
        <taxon>Paragemmobacter</taxon>
    </lineage>
</organism>
<dbReference type="Pfam" id="PF13505">
    <property type="entry name" value="OMP_b-brl"/>
    <property type="match status" value="1"/>
</dbReference>
<proteinExistence type="predicted"/>
<dbReference type="InterPro" id="IPR027385">
    <property type="entry name" value="Beta-barrel_OMP"/>
</dbReference>
<evidence type="ECO:0000256" key="1">
    <source>
        <dbReference type="ARBA" id="ARBA00022729"/>
    </source>
</evidence>
<dbReference type="Proteomes" id="UP000244496">
    <property type="component" value="Chromosome"/>
</dbReference>
<keyword evidence="1 2" id="KW-0732">Signal</keyword>
<evidence type="ECO:0000256" key="2">
    <source>
        <dbReference type="SAM" id="SignalP"/>
    </source>
</evidence>
<feature type="signal peptide" evidence="2">
    <location>
        <begin position="1"/>
        <end position="19"/>
    </location>
</feature>
<feature type="domain" description="Outer membrane protein beta-barrel" evidence="3">
    <location>
        <begin position="31"/>
        <end position="206"/>
    </location>
</feature>
<dbReference type="RefSeq" id="WP_108435280.1">
    <property type="nucleotide sequence ID" value="NZ_CP028918.1"/>
</dbReference>
<dbReference type="AlphaFoldDB" id="A0A2S0UKZ3"/>
<protein>
    <submittedName>
        <fullName evidence="4">Porin family protein</fullName>
    </submittedName>
</protein>